<dbReference type="NCBIfam" id="TIGR02364">
    <property type="entry name" value="dha_pts"/>
    <property type="match status" value="1"/>
</dbReference>
<dbReference type="Proteomes" id="UP000237983">
    <property type="component" value="Unassembled WGS sequence"/>
</dbReference>
<dbReference type="InterPro" id="IPR004701">
    <property type="entry name" value="PTS_EIIA_man-typ"/>
</dbReference>
<dbReference type="AlphaFoldDB" id="A0A2T0VE83"/>
<sequence>MSVGLVVVSHSAKIAEGIVELAGQMAPGVRIRAAGGTDDGGLGTSFDLVMSAVVDADDGDGVVVMCDLGSAILTAETALDFLDDELRARVRIADAPIVEGAVAAAVAAEVGGALAEVVDAAEASAAASAMTSDQNSPEEAVESTSSDRRGSDLSSTTLPPSSERPEEPIGANATLINPSGLHARPAAEFVRLASTFDARITVNGVDAKSLLRIMGMGLGIGSSVRVEATGTQAQEAVDALTTLLASGFGE</sequence>
<dbReference type="InterPro" id="IPR001020">
    <property type="entry name" value="PTS_HPr_His_P_site"/>
</dbReference>
<keyword evidence="11" id="KW-0418">Kinase</keyword>
<evidence type="ECO:0000259" key="9">
    <source>
        <dbReference type="PROSITE" id="PS51096"/>
    </source>
</evidence>
<feature type="domain" description="PTS EIIA type-4" evidence="9">
    <location>
        <begin position="2"/>
        <end position="130"/>
    </location>
</feature>
<dbReference type="InterPro" id="IPR000032">
    <property type="entry name" value="HPr-like"/>
</dbReference>
<dbReference type="InterPro" id="IPR039643">
    <property type="entry name" value="DhaM"/>
</dbReference>
<feature type="domain" description="HPr" evidence="10">
    <location>
        <begin position="168"/>
        <end position="250"/>
    </location>
</feature>
<evidence type="ECO:0000256" key="7">
    <source>
        <dbReference type="ARBA" id="ARBA00046577"/>
    </source>
</evidence>
<dbReference type="PANTHER" id="PTHR38594">
    <property type="entry name" value="PEP-DEPENDENT DIHYDROXYACETONE KINASE, PHOSPHORYL DONOR SUBUNIT DHAM"/>
    <property type="match status" value="1"/>
</dbReference>
<comment type="subunit">
    <text evidence="7">Homodimer. The dihydroxyacetone kinase complex is composed of a homodimer of DhaM, a homodimer of DhaK and the subunit DhaL.</text>
</comment>
<evidence type="ECO:0000256" key="2">
    <source>
        <dbReference type="ARBA" id="ARBA00002788"/>
    </source>
</evidence>
<dbReference type="GO" id="GO:0047324">
    <property type="term" value="F:phosphoenolpyruvate-glycerone phosphotransferase activity"/>
    <property type="evidence" value="ECO:0007669"/>
    <property type="project" value="UniProtKB-EC"/>
</dbReference>
<evidence type="ECO:0000259" key="10">
    <source>
        <dbReference type="PROSITE" id="PS51350"/>
    </source>
</evidence>
<dbReference type="OrthoDB" id="350754at2"/>
<evidence type="ECO:0000256" key="3">
    <source>
        <dbReference type="ARBA" id="ARBA00003681"/>
    </source>
</evidence>
<evidence type="ECO:0000313" key="11">
    <source>
        <dbReference type="EMBL" id="PRY68496.1"/>
    </source>
</evidence>
<evidence type="ECO:0000256" key="4">
    <source>
        <dbReference type="ARBA" id="ARBA00012095"/>
    </source>
</evidence>
<evidence type="ECO:0000256" key="1">
    <source>
        <dbReference type="ARBA" id="ARBA00001113"/>
    </source>
</evidence>
<dbReference type="InterPro" id="IPR036662">
    <property type="entry name" value="PTS_EIIA_man-typ_sf"/>
</dbReference>
<dbReference type="GO" id="GO:0009401">
    <property type="term" value="P:phosphoenolpyruvate-dependent sugar phosphotransferase system"/>
    <property type="evidence" value="ECO:0007669"/>
    <property type="project" value="InterPro"/>
</dbReference>
<dbReference type="InterPro" id="IPR012844">
    <property type="entry name" value="DhaM_N"/>
</dbReference>
<dbReference type="GO" id="GO:0019563">
    <property type="term" value="P:glycerol catabolic process"/>
    <property type="evidence" value="ECO:0007669"/>
    <property type="project" value="InterPro"/>
</dbReference>
<dbReference type="SUPFAM" id="SSF53062">
    <property type="entry name" value="PTS system fructose IIA component-like"/>
    <property type="match status" value="1"/>
</dbReference>
<dbReference type="PROSITE" id="PS51096">
    <property type="entry name" value="PTS_EIIA_TYPE_4"/>
    <property type="match status" value="1"/>
</dbReference>
<evidence type="ECO:0000256" key="5">
    <source>
        <dbReference type="ARBA" id="ARBA00020422"/>
    </source>
</evidence>
<keyword evidence="6" id="KW-0808">Transferase</keyword>
<organism evidence="11 12">
    <name type="scientific">Glaciihabitans tibetensis</name>
    <dbReference type="NCBI Taxonomy" id="1266600"/>
    <lineage>
        <taxon>Bacteria</taxon>
        <taxon>Bacillati</taxon>
        <taxon>Actinomycetota</taxon>
        <taxon>Actinomycetes</taxon>
        <taxon>Micrococcales</taxon>
        <taxon>Microbacteriaceae</taxon>
        <taxon>Glaciihabitans</taxon>
    </lineage>
</organism>
<dbReference type="RefSeq" id="WP_106212003.1">
    <property type="nucleotide sequence ID" value="NZ_PVTL01000004.1"/>
</dbReference>
<keyword evidence="12" id="KW-1185">Reference proteome</keyword>
<dbReference type="PROSITE" id="PS00369">
    <property type="entry name" value="PTS_HPR_HIS"/>
    <property type="match status" value="1"/>
</dbReference>
<dbReference type="EMBL" id="PVTL01000004">
    <property type="protein sequence ID" value="PRY68496.1"/>
    <property type="molecule type" value="Genomic_DNA"/>
</dbReference>
<dbReference type="PANTHER" id="PTHR38594:SF1">
    <property type="entry name" value="PEP-DEPENDENT DIHYDROXYACETONE KINASE, PHOSPHORYL DONOR SUBUNIT DHAM"/>
    <property type="match status" value="1"/>
</dbReference>
<dbReference type="CDD" id="cd00367">
    <property type="entry name" value="PTS-HPr_like"/>
    <property type="match status" value="1"/>
</dbReference>
<comment type="catalytic activity">
    <reaction evidence="1">
        <text>dihydroxyacetone + phosphoenolpyruvate = dihydroxyacetone phosphate + pyruvate</text>
        <dbReference type="Rhea" id="RHEA:18381"/>
        <dbReference type="ChEBI" id="CHEBI:15361"/>
        <dbReference type="ChEBI" id="CHEBI:16016"/>
        <dbReference type="ChEBI" id="CHEBI:57642"/>
        <dbReference type="ChEBI" id="CHEBI:58702"/>
        <dbReference type="EC" id="2.7.1.121"/>
    </reaction>
</comment>
<comment type="function">
    <text evidence="3">General (non sugar-specific) component of the phosphoenolpyruvate-dependent sugar phosphotransferase system (sugar PTS). This major carbohydrate active-transport system catalyzes the phosphorylation of incoming sugar substrates concomitantly with their translocation across the cell membrane. The phosphoryl group from phosphoenolpyruvate (PEP) is transferred to the phosphoryl carrier protein HPr by enzyme I. Phospho-HPr then transfers it to the PTS EIIA domain.</text>
</comment>
<reference evidence="11 12" key="1">
    <citation type="submission" date="2018-03" db="EMBL/GenBank/DDBJ databases">
        <title>Genomic Encyclopedia of Type Strains, Phase III (KMG-III): the genomes of soil and plant-associated and newly described type strains.</title>
        <authorList>
            <person name="Whitman W."/>
        </authorList>
    </citation>
    <scope>NUCLEOTIDE SEQUENCE [LARGE SCALE GENOMIC DNA]</scope>
    <source>
        <strain evidence="11 12">CGMCC 1.12484</strain>
    </source>
</reference>
<dbReference type="PROSITE" id="PS51350">
    <property type="entry name" value="PTS_HPR_DOM"/>
    <property type="match status" value="1"/>
</dbReference>
<feature type="region of interest" description="Disordered" evidence="8">
    <location>
        <begin position="128"/>
        <end position="177"/>
    </location>
</feature>
<evidence type="ECO:0000313" key="12">
    <source>
        <dbReference type="Proteomes" id="UP000237983"/>
    </source>
</evidence>
<protein>
    <recommendedName>
        <fullName evidence="5">Phosphocarrier protein HPr</fullName>
        <ecNumber evidence="4">2.7.1.121</ecNumber>
    </recommendedName>
</protein>
<comment type="caution">
    <text evidence="11">The sequence shown here is derived from an EMBL/GenBank/DDBJ whole genome shotgun (WGS) entry which is preliminary data.</text>
</comment>
<evidence type="ECO:0000256" key="8">
    <source>
        <dbReference type="SAM" id="MobiDB-lite"/>
    </source>
</evidence>
<dbReference type="SUPFAM" id="SSF55594">
    <property type="entry name" value="HPr-like"/>
    <property type="match status" value="1"/>
</dbReference>
<proteinExistence type="predicted"/>
<evidence type="ECO:0000256" key="6">
    <source>
        <dbReference type="ARBA" id="ARBA00022679"/>
    </source>
</evidence>
<dbReference type="EC" id="2.7.1.121" evidence="4"/>
<gene>
    <name evidence="11" type="ORF">B0I08_104198</name>
</gene>
<comment type="function">
    <text evidence="2">Component of the dihydroxyacetone kinase complex, which is responsible for the phosphoenolpyruvate (PEP)-dependent phosphorylation of dihydroxyacetone. DhaM serves as the phosphoryl donor. Is phosphorylated by phosphoenolpyruvate in an EI- and HPr-dependent reaction, and a phosphorelay system on histidine residues finally leads to phosphoryl transfer to DhaL and dihydroxyacetone.</text>
</comment>
<dbReference type="Gene3D" id="3.30.1340.10">
    <property type="entry name" value="HPr-like"/>
    <property type="match status" value="1"/>
</dbReference>
<dbReference type="InterPro" id="IPR035895">
    <property type="entry name" value="HPr-like_sf"/>
</dbReference>
<dbReference type="GO" id="GO:0016020">
    <property type="term" value="C:membrane"/>
    <property type="evidence" value="ECO:0007669"/>
    <property type="project" value="InterPro"/>
</dbReference>
<dbReference type="Gene3D" id="3.40.50.510">
    <property type="entry name" value="Phosphotransferase system, mannose-type IIA component"/>
    <property type="match status" value="1"/>
</dbReference>
<dbReference type="Pfam" id="PF03610">
    <property type="entry name" value="EIIA-man"/>
    <property type="match status" value="1"/>
</dbReference>
<name>A0A2T0VE83_9MICO</name>
<dbReference type="PRINTS" id="PR00107">
    <property type="entry name" value="PHOSPHOCPHPR"/>
</dbReference>
<dbReference type="NCBIfam" id="TIGR01003">
    <property type="entry name" value="PTS_HPr_family"/>
    <property type="match status" value="1"/>
</dbReference>
<accession>A0A2T0VE83</accession>
<dbReference type="Pfam" id="PF00381">
    <property type="entry name" value="PTS-HPr"/>
    <property type="match status" value="1"/>
</dbReference>